<protein>
    <submittedName>
        <fullName evidence="4">BAG family molecular chaperone regulator 4</fullName>
    </submittedName>
</protein>
<gene>
    <name evidence="4" type="primary">Bag4</name>
    <name evidence="4" type="ORF">AWC38_SpisGene19169</name>
</gene>
<dbReference type="InterPro" id="IPR036533">
    <property type="entry name" value="BAG_dom_sf"/>
</dbReference>
<dbReference type="InterPro" id="IPR003103">
    <property type="entry name" value="BAG_domain"/>
</dbReference>
<dbReference type="SMART" id="SM00264">
    <property type="entry name" value="BAG"/>
    <property type="match status" value="1"/>
</dbReference>
<feature type="region of interest" description="Disordered" evidence="2">
    <location>
        <begin position="92"/>
        <end position="114"/>
    </location>
</feature>
<feature type="compositionally biased region" description="Polar residues" evidence="2">
    <location>
        <begin position="54"/>
        <end position="72"/>
    </location>
</feature>
<sequence length="428" mass="48823">MSREIPVTVHPEFKQGKPRIFSRSLSLPNGPKLKLVVETTSNQREASTERSAHENTQTTDDSTTQRKNGNNQNQQYKLWKCSLPESFQRVQKPNEVESCDQPNHTERKEQRRRFFRENPFVGDLQKAFEDHYSSRSALPVRLGRRNTYSARSLRETLPSAPKMGKISLLKTSFSIPIQVEVDEKVKDGNDEGEEGSLRENKVIEADGKIKDACGLESVQDKEETGKEEDDYTVLNIDNAGAVGVDEKKNYVDEDLVKGQDALGESNFNYSEEVREEITNDKTNTEQSEECTKEYTDKGEELHGAESLPLEFSIENECKDKLLTIQNILKKAEKLEKEVLGFTDNSKTKAYLAIEENLTRLLIELDGIEANRAESIRLARKRAVQQLQRALTQLEENILCTTVQNNNGKDKDWSYGTNRCERGRRILTI</sequence>
<dbReference type="Gene3D" id="1.20.58.120">
    <property type="entry name" value="BAG domain"/>
    <property type="match status" value="1"/>
</dbReference>
<keyword evidence="5" id="KW-1185">Reference proteome</keyword>
<evidence type="ECO:0000313" key="4">
    <source>
        <dbReference type="EMBL" id="PFX16550.1"/>
    </source>
</evidence>
<evidence type="ECO:0000256" key="1">
    <source>
        <dbReference type="SAM" id="Coils"/>
    </source>
</evidence>
<evidence type="ECO:0000256" key="2">
    <source>
        <dbReference type="SAM" id="MobiDB-lite"/>
    </source>
</evidence>
<dbReference type="GO" id="GO:0051087">
    <property type="term" value="F:protein-folding chaperone binding"/>
    <property type="evidence" value="ECO:0007669"/>
    <property type="project" value="InterPro"/>
</dbReference>
<dbReference type="AlphaFoldDB" id="A0A2B4RJ84"/>
<dbReference type="Pfam" id="PF02179">
    <property type="entry name" value="BAG"/>
    <property type="match status" value="1"/>
</dbReference>
<keyword evidence="1" id="KW-0175">Coiled coil</keyword>
<dbReference type="EMBL" id="LSMT01000537">
    <property type="protein sequence ID" value="PFX16550.1"/>
    <property type="molecule type" value="Genomic_DNA"/>
</dbReference>
<dbReference type="SUPFAM" id="SSF63491">
    <property type="entry name" value="BAG domain"/>
    <property type="match status" value="1"/>
</dbReference>
<dbReference type="STRING" id="50429.A0A2B4RJ84"/>
<evidence type="ECO:0000259" key="3">
    <source>
        <dbReference type="PROSITE" id="PS51035"/>
    </source>
</evidence>
<reference evidence="5" key="1">
    <citation type="journal article" date="2017" name="bioRxiv">
        <title>Comparative analysis of the genomes of Stylophora pistillata and Acropora digitifera provides evidence for extensive differences between species of corals.</title>
        <authorList>
            <person name="Voolstra C.R."/>
            <person name="Li Y."/>
            <person name="Liew Y.J."/>
            <person name="Baumgarten S."/>
            <person name="Zoccola D."/>
            <person name="Flot J.-F."/>
            <person name="Tambutte S."/>
            <person name="Allemand D."/>
            <person name="Aranda M."/>
        </authorList>
    </citation>
    <scope>NUCLEOTIDE SEQUENCE [LARGE SCALE GENOMIC DNA]</scope>
</reference>
<comment type="caution">
    <text evidence="4">The sequence shown here is derived from an EMBL/GenBank/DDBJ whole genome shotgun (WGS) entry which is preliminary data.</text>
</comment>
<proteinExistence type="predicted"/>
<feature type="coiled-coil region" evidence="1">
    <location>
        <begin position="317"/>
        <end position="403"/>
    </location>
</feature>
<feature type="domain" description="BAG" evidence="3">
    <location>
        <begin position="320"/>
        <end position="397"/>
    </location>
</feature>
<dbReference type="PROSITE" id="PS51035">
    <property type="entry name" value="BAG"/>
    <property type="match status" value="1"/>
</dbReference>
<feature type="region of interest" description="Disordered" evidence="2">
    <location>
        <begin position="1"/>
        <end position="72"/>
    </location>
</feature>
<organism evidence="4 5">
    <name type="scientific">Stylophora pistillata</name>
    <name type="common">Smooth cauliflower coral</name>
    <dbReference type="NCBI Taxonomy" id="50429"/>
    <lineage>
        <taxon>Eukaryota</taxon>
        <taxon>Metazoa</taxon>
        <taxon>Cnidaria</taxon>
        <taxon>Anthozoa</taxon>
        <taxon>Hexacorallia</taxon>
        <taxon>Scleractinia</taxon>
        <taxon>Astrocoeniina</taxon>
        <taxon>Pocilloporidae</taxon>
        <taxon>Stylophora</taxon>
    </lineage>
</organism>
<accession>A0A2B4RJ84</accession>
<name>A0A2B4RJ84_STYPI</name>
<evidence type="ECO:0000313" key="5">
    <source>
        <dbReference type="Proteomes" id="UP000225706"/>
    </source>
</evidence>
<dbReference type="Proteomes" id="UP000225706">
    <property type="component" value="Unassembled WGS sequence"/>
</dbReference>